<evidence type="ECO:0000313" key="1">
    <source>
        <dbReference type="EMBL" id="CAJ1780158.1"/>
    </source>
</evidence>
<dbReference type="Gramene" id="rna-AYBTSS11_LOCUS53">
    <property type="protein sequence ID" value="CAJ1780158.1"/>
    <property type="gene ID" value="gene-AYBTSS11_LOCUS53"/>
</dbReference>
<accession>A0AA86RKT4</accession>
<dbReference type="EMBL" id="OY731398">
    <property type="protein sequence ID" value="CAJ1780158.1"/>
    <property type="molecule type" value="Genomic_DNA"/>
</dbReference>
<sequence>MAHDQESRLVLHEFKSLIDTNPNDEMLELGQICDGESKGERVALESDLERKEGQLCGIDFEIFIIRAT</sequence>
<evidence type="ECO:0000313" key="2">
    <source>
        <dbReference type="Proteomes" id="UP001189624"/>
    </source>
</evidence>
<dbReference type="Proteomes" id="UP001189624">
    <property type="component" value="Chromosome 1"/>
</dbReference>
<keyword evidence="2" id="KW-1185">Reference proteome</keyword>
<protein>
    <submittedName>
        <fullName evidence="1">Uncharacterized protein</fullName>
    </submittedName>
</protein>
<reference evidence="1" key="1">
    <citation type="submission" date="2023-10" db="EMBL/GenBank/DDBJ databases">
        <authorList>
            <person name="Domelevo Entfellner J.-B."/>
        </authorList>
    </citation>
    <scope>NUCLEOTIDE SEQUENCE</scope>
</reference>
<dbReference type="AlphaFoldDB" id="A0AA86RKT4"/>
<gene>
    <name evidence="1" type="ORF">AYBTSS11_LOCUS53</name>
</gene>
<organism evidence="1 2">
    <name type="scientific">Sphenostylis stenocarpa</name>
    <dbReference type="NCBI Taxonomy" id="92480"/>
    <lineage>
        <taxon>Eukaryota</taxon>
        <taxon>Viridiplantae</taxon>
        <taxon>Streptophyta</taxon>
        <taxon>Embryophyta</taxon>
        <taxon>Tracheophyta</taxon>
        <taxon>Spermatophyta</taxon>
        <taxon>Magnoliopsida</taxon>
        <taxon>eudicotyledons</taxon>
        <taxon>Gunneridae</taxon>
        <taxon>Pentapetalae</taxon>
        <taxon>rosids</taxon>
        <taxon>fabids</taxon>
        <taxon>Fabales</taxon>
        <taxon>Fabaceae</taxon>
        <taxon>Papilionoideae</taxon>
        <taxon>50 kb inversion clade</taxon>
        <taxon>NPAAA clade</taxon>
        <taxon>indigoferoid/millettioid clade</taxon>
        <taxon>Phaseoleae</taxon>
        <taxon>Sphenostylis</taxon>
    </lineage>
</organism>
<proteinExistence type="predicted"/>
<name>A0AA86RKT4_9FABA</name>